<sequence length="100" mass="11549">MEKWMANSNEETTETPSEWKKEYKPKQEIQNTIFQTVIQEISIEELENILKESAKNKAPGPTGITYEIWKKMGLLGKGILRKLLNEMITSTSIDICFPLM</sequence>
<evidence type="ECO:0000313" key="3">
    <source>
        <dbReference type="Proteomes" id="UP000789706"/>
    </source>
</evidence>
<reference evidence="2" key="1">
    <citation type="submission" date="2021-06" db="EMBL/GenBank/DDBJ databases">
        <authorList>
            <person name="Kallberg Y."/>
            <person name="Tangrot J."/>
            <person name="Rosling A."/>
        </authorList>
    </citation>
    <scope>NUCLEOTIDE SEQUENCE</scope>
    <source>
        <strain evidence="2">AZ414A</strain>
    </source>
</reference>
<protein>
    <submittedName>
        <fullName evidence="2">9440_t:CDS:1</fullName>
    </submittedName>
</protein>
<dbReference type="EMBL" id="CAJVPK010003093">
    <property type="protein sequence ID" value="CAG8623249.1"/>
    <property type="molecule type" value="Genomic_DNA"/>
</dbReference>
<comment type="caution">
    <text evidence="2">The sequence shown here is derived from an EMBL/GenBank/DDBJ whole genome shotgun (WGS) entry which is preliminary data.</text>
</comment>
<keyword evidence="3" id="KW-1185">Reference proteome</keyword>
<feature type="non-terminal residue" evidence="2">
    <location>
        <position position="100"/>
    </location>
</feature>
<evidence type="ECO:0000313" key="2">
    <source>
        <dbReference type="EMBL" id="CAG8623249.1"/>
    </source>
</evidence>
<dbReference type="OrthoDB" id="2448866at2759"/>
<dbReference type="AlphaFoldDB" id="A0A9N9D2W4"/>
<gene>
    <name evidence="2" type="ORF">DEBURN_LOCUS10455</name>
</gene>
<name>A0A9N9D2W4_9GLOM</name>
<organism evidence="2 3">
    <name type="scientific">Diversispora eburnea</name>
    <dbReference type="NCBI Taxonomy" id="1213867"/>
    <lineage>
        <taxon>Eukaryota</taxon>
        <taxon>Fungi</taxon>
        <taxon>Fungi incertae sedis</taxon>
        <taxon>Mucoromycota</taxon>
        <taxon>Glomeromycotina</taxon>
        <taxon>Glomeromycetes</taxon>
        <taxon>Diversisporales</taxon>
        <taxon>Diversisporaceae</taxon>
        <taxon>Diversispora</taxon>
    </lineage>
</organism>
<dbReference type="Proteomes" id="UP000789706">
    <property type="component" value="Unassembled WGS sequence"/>
</dbReference>
<evidence type="ECO:0000256" key="1">
    <source>
        <dbReference type="SAM" id="MobiDB-lite"/>
    </source>
</evidence>
<proteinExistence type="predicted"/>
<feature type="region of interest" description="Disordered" evidence="1">
    <location>
        <begin position="1"/>
        <end position="23"/>
    </location>
</feature>
<accession>A0A9N9D2W4</accession>